<evidence type="ECO:0000313" key="1">
    <source>
        <dbReference type="EMBL" id="AET67229.1"/>
    </source>
</evidence>
<gene>
    <name evidence="1" type="ordered locus">Desor_1582</name>
</gene>
<dbReference type="OrthoDB" id="1707251at2"/>
<evidence type="ECO:0000313" key="2">
    <source>
        <dbReference type="Proteomes" id="UP000006346"/>
    </source>
</evidence>
<dbReference type="KEGG" id="dor:Desor_1582"/>
<dbReference type="HOGENOM" id="CLU_1600062_0_0_9"/>
<protein>
    <recommendedName>
        <fullName evidence="3">DUF4829 domain-containing protein</fullName>
    </recommendedName>
</protein>
<evidence type="ECO:0008006" key="3">
    <source>
        <dbReference type="Google" id="ProtNLM"/>
    </source>
</evidence>
<dbReference type="RefSeq" id="WP_014184048.1">
    <property type="nucleotide sequence ID" value="NC_016584.1"/>
</dbReference>
<keyword evidence="2" id="KW-1185">Reference proteome</keyword>
<sequence>MKKSYIIFLAFLMTLFLLGCSLVNQEYAAKQLVVQYKTSLYNIENYNKAYPDSSSDPEGFFKSLENYKKYFTEEGYNQFIFKKTAIIPLEACAKGKHTLKVTNIRFDKVSEEKNKLILDYTVSLKAIYTSGEKTTEEKSQAILVKENNEWKICNDWFYINDLFQEDLNSLT</sequence>
<reference evidence="1 2" key="2">
    <citation type="journal article" date="2012" name="J. Bacteriol.">
        <title>Complete genome sequences of Desulfosporosinus orientis DSM765T, Desulfosporosinus youngiae DSM17734T, Desulfosporosinus meridiei DSM13257T, and Desulfosporosinus acidiphilus DSM22704T.</title>
        <authorList>
            <person name="Pester M."/>
            <person name="Brambilla E."/>
            <person name="Alazard D."/>
            <person name="Rattei T."/>
            <person name="Weinmaier T."/>
            <person name="Han J."/>
            <person name="Lucas S."/>
            <person name="Lapidus A."/>
            <person name="Cheng J.F."/>
            <person name="Goodwin L."/>
            <person name="Pitluck S."/>
            <person name="Peters L."/>
            <person name="Ovchinnikova G."/>
            <person name="Teshima H."/>
            <person name="Detter J.C."/>
            <person name="Han C.S."/>
            <person name="Tapia R."/>
            <person name="Land M.L."/>
            <person name="Hauser L."/>
            <person name="Kyrpides N.C."/>
            <person name="Ivanova N.N."/>
            <person name="Pagani I."/>
            <person name="Huntmann M."/>
            <person name="Wei C.L."/>
            <person name="Davenport K.W."/>
            <person name="Daligault H."/>
            <person name="Chain P.S."/>
            <person name="Chen A."/>
            <person name="Mavromatis K."/>
            <person name="Markowitz V."/>
            <person name="Szeto E."/>
            <person name="Mikhailova N."/>
            <person name="Pati A."/>
            <person name="Wagner M."/>
            <person name="Woyke T."/>
            <person name="Ollivier B."/>
            <person name="Klenk H.P."/>
            <person name="Spring S."/>
            <person name="Loy A."/>
        </authorList>
    </citation>
    <scope>NUCLEOTIDE SEQUENCE [LARGE SCALE GENOMIC DNA]</scope>
    <source>
        <strain evidence="2">ATCC 19365 / DSM 765 / NCIMB 8382 / VKM B-1628</strain>
    </source>
</reference>
<name>G7WD34_DESOD</name>
<dbReference type="EMBL" id="CP003108">
    <property type="protein sequence ID" value="AET67229.1"/>
    <property type="molecule type" value="Genomic_DNA"/>
</dbReference>
<dbReference type="AlphaFoldDB" id="G7WD34"/>
<accession>G7WD34</accession>
<organism evidence="1 2">
    <name type="scientific">Desulfosporosinus orientis (strain ATCC 19365 / DSM 765 / NCIMB 8382 / VKM B-1628 / Singapore I)</name>
    <name type="common">Desulfotomaculum orientis</name>
    <dbReference type="NCBI Taxonomy" id="768706"/>
    <lineage>
        <taxon>Bacteria</taxon>
        <taxon>Bacillati</taxon>
        <taxon>Bacillota</taxon>
        <taxon>Clostridia</taxon>
        <taxon>Eubacteriales</taxon>
        <taxon>Desulfitobacteriaceae</taxon>
        <taxon>Desulfosporosinus</taxon>
    </lineage>
</organism>
<dbReference type="eggNOG" id="ENOG5033IVX">
    <property type="taxonomic scope" value="Bacteria"/>
</dbReference>
<dbReference type="PROSITE" id="PS51257">
    <property type="entry name" value="PROKAR_LIPOPROTEIN"/>
    <property type="match status" value="1"/>
</dbReference>
<dbReference type="Proteomes" id="UP000006346">
    <property type="component" value="Chromosome"/>
</dbReference>
<reference evidence="2" key="1">
    <citation type="submission" date="2011-11" db="EMBL/GenBank/DDBJ databases">
        <title>Complete sequence of Desulfosporosinus orientis DSM 765.</title>
        <authorList>
            <person name="Lucas S."/>
            <person name="Han J."/>
            <person name="Lapidus A."/>
            <person name="Cheng J.-F."/>
            <person name="Goodwin L."/>
            <person name="Pitluck S."/>
            <person name="Peters L."/>
            <person name="Ovchinnikova G."/>
            <person name="Teshima H."/>
            <person name="Detter J.C."/>
            <person name="Han C."/>
            <person name="Tapia R."/>
            <person name="Land M."/>
            <person name="Hauser L."/>
            <person name="Kyrpides N."/>
            <person name="Ivanova N."/>
            <person name="Pagani I."/>
            <person name="Pester M."/>
            <person name="Spring S."/>
            <person name="Ollivier B."/>
            <person name="Rattei T."/>
            <person name="Klenk H.-P."/>
            <person name="Wagner M."/>
            <person name="Loy A."/>
            <person name="Woyke T."/>
        </authorList>
    </citation>
    <scope>NUCLEOTIDE SEQUENCE [LARGE SCALE GENOMIC DNA]</scope>
    <source>
        <strain evidence="2">ATCC 19365 / DSM 765 / NCIMB 8382 / VKM B-1628</strain>
    </source>
</reference>
<dbReference type="PATRIC" id="fig|768706.3.peg.1570"/>
<proteinExistence type="predicted"/>